<feature type="compositionally biased region" description="Pro residues" evidence="7">
    <location>
        <begin position="1517"/>
        <end position="1533"/>
    </location>
</feature>
<dbReference type="Gene3D" id="3.30.2280.10">
    <property type="entry name" value="Hypothetical protein (hspc210)"/>
    <property type="match status" value="1"/>
</dbReference>
<evidence type="ECO:0000313" key="10">
    <source>
        <dbReference type="EMBL" id="KXT12734.1"/>
    </source>
</evidence>
<dbReference type="FunFam" id="3.30.2280.10:FF:000002">
    <property type="entry name" value="Clustered mitochondria protein homolog"/>
    <property type="match status" value="1"/>
</dbReference>
<dbReference type="PRINTS" id="PR00625">
    <property type="entry name" value="JDOMAIN"/>
</dbReference>
<dbReference type="Pfam" id="PF14559">
    <property type="entry name" value="TPR_19"/>
    <property type="match status" value="1"/>
</dbReference>
<feature type="compositionally biased region" description="Low complexity" evidence="7">
    <location>
        <begin position="1355"/>
        <end position="1365"/>
    </location>
</feature>
<evidence type="ECO:0000256" key="7">
    <source>
        <dbReference type="SAM" id="MobiDB-lite"/>
    </source>
</evidence>
<keyword evidence="3 6" id="KW-0802">TPR repeat</keyword>
<dbReference type="FunFam" id="1.25.40.10:FF:000293">
    <property type="entry name" value="Clustered mitochondria protein homolog"/>
    <property type="match status" value="1"/>
</dbReference>
<keyword evidence="4" id="KW-0143">Chaperone</keyword>
<dbReference type="Gene3D" id="1.25.40.10">
    <property type="entry name" value="Tetratricopeptide repeat domain"/>
    <property type="match status" value="3"/>
</dbReference>
<dbReference type="Pfam" id="PF07719">
    <property type="entry name" value="TPR_2"/>
    <property type="match status" value="1"/>
</dbReference>
<feature type="compositionally biased region" description="Basic and acidic residues" evidence="7">
    <location>
        <begin position="1382"/>
        <end position="1412"/>
    </location>
</feature>
<dbReference type="Pfam" id="PF13374">
    <property type="entry name" value="TPR_10"/>
    <property type="match status" value="2"/>
</dbReference>
<evidence type="ECO:0000313" key="11">
    <source>
        <dbReference type="Proteomes" id="UP000073492"/>
    </source>
</evidence>
<dbReference type="FunFam" id="1.25.40.10:FF:000097">
    <property type="entry name" value="DnaJ homolog subfamily C member 7 homolog"/>
    <property type="match status" value="1"/>
</dbReference>
<comment type="subcellular location">
    <subcellularLocation>
        <location evidence="5">Cytoplasm</location>
    </subcellularLocation>
</comment>
<feature type="region of interest" description="Disordered" evidence="7">
    <location>
        <begin position="1"/>
        <end position="60"/>
    </location>
</feature>
<dbReference type="PANTHER" id="PTHR12601">
    <property type="entry name" value="EUKARYOTIC TRANSLATION INITIATION FACTOR 3 SUBUNIT EIF-3"/>
    <property type="match status" value="1"/>
</dbReference>
<evidence type="ECO:0000259" key="8">
    <source>
        <dbReference type="PROSITE" id="PS50076"/>
    </source>
</evidence>
<dbReference type="FunFam" id="1.10.287.110:FF:000055">
    <property type="entry name" value="DnaJ subfamily C member 7"/>
    <property type="match status" value="1"/>
</dbReference>
<dbReference type="GO" id="GO:0007005">
    <property type="term" value="P:mitochondrion organization"/>
    <property type="evidence" value="ECO:0007669"/>
    <property type="project" value="UniProtKB-UniRule"/>
</dbReference>
<dbReference type="PROSITE" id="PS50005">
    <property type="entry name" value="TPR"/>
    <property type="match status" value="6"/>
</dbReference>
<dbReference type="EMBL" id="LFZO01000141">
    <property type="protein sequence ID" value="KXT12734.1"/>
    <property type="molecule type" value="Genomic_DNA"/>
</dbReference>
<feature type="compositionally biased region" description="Polar residues" evidence="7">
    <location>
        <begin position="1283"/>
        <end position="1297"/>
    </location>
</feature>
<dbReference type="SMART" id="SM00271">
    <property type="entry name" value="DnaJ"/>
    <property type="match status" value="1"/>
</dbReference>
<feature type="repeat" description="TPR" evidence="6">
    <location>
        <begin position="1808"/>
        <end position="1841"/>
    </location>
</feature>
<dbReference type="Pfam" id="PF00226">
    <property type="entry name" value="DnaJ"/>
    <property type="match status" value="1"/>
</dbReference>
<dbReference type="CDD" id="cd15466">
    <property type="entry name" value="CLU-central"/>
    <property type="match status" value="1"/>
</dbReference>
<dbReference type="Gene3D" id="1.10.287.110">
    <property type="entry name" value="DnaJ domain"/>
    <property type="match status" value="1"/>
</dbReference>
<keyword evidence="1 5" id="KW-0963">Cytoplasm</keyword>
<feature type="domain" description="J" evidence="8">
    <location>
        <begin position="1896"/>
        <end position="1961"/>
    </location>
</feature>
<dbReference type="HAMAP" id="MF_03013">
    <property type="entry name" value="CLU"/>
    <property type="match status" value="1"/>
</dbReference>
<feature type="region of interest" description="Disordered" evidence="7">
    <location>
        <begin position="1235"/>
        <end position="1536"/>
    </location>
</feature>
<keyword evidence="5" id="KW-0694">RNA-binding</keyword>
<dbReference type="Pfam" id="PF13174">
    <property type="entry name" value="TPR_6"/>
    <property type="match status" value="1"/>
</dbReference>
<dbReference type="InterPro" id="IPR011990">
    <property type="entry name" value="TPR-like_helical_dom_sf"/>
</dbReference>
<dbReference type="InterPro" id="IPR036869">
    <property type="entry name" value="J_dom_sf"/>
</dbReference>
<feature type="region of interest" description="Disordered" evidence="7">
    <location>
        <begin position="635"/>
        <end position="684"/>
    </location>
</feature>
<sequence>MAASDPLTNASDSTQPSTKADTDNAHATTDANAQSYANGALTNGTSENASKEQDKEDGDGSVAVADNVFQLTIKLPHAPGQTQIMVSSQEQVQDIRQSLVETPHTLQYSCFHLEHQGKRINDFVELSEVAGIVEDPTCQLLEDPYTEAQARMHLVRVRELIGAAGDRPDLVAGVDAGVSLCDSVEIPAASNERDPSPVADYDLDAPAPMATLLARSRDPAPKTIKSIALSSWNPPPYHLRMRGHLIYFQVVTNEGEQFYITSHVSGFYVNRSTNHKFDPAPRSQPKSASAHSLINLLSQISPSFEVSFKQLQEYNGQRDPLASYALSNSIPAAPWLVAPASIHQHQSDLTRTQEAFLLSGAENADTLRDWNEEFQSTRELPKETVQDRVFRERLTSKLFAEYNEAAARGACLVARGEVPPLNPTEAKDAQIFVYNNVFYSFGADGVGTFASDGGDEAARIATGKDVQGVKAVNQLDINGLFTPGTVVVDYMGKRVVGQSIVPGIFKQREPGEHQIDYGGVEGKDVIATHEEFAPPFSELSKAMRVKKHAVWDKEGKKHELEASVETKGLMGTDGRKYVLDLYRITPLDIAWLEKHRREDQSEESRYPHRMTVLRPELVDSFRIMKMREYITNQLEQKRNEREQAAAGALEDKTEESGKTEEPKANRELVAKDEDSTKPQQQQEAVDMSGFSFSLNPDVFSGQLPQTDEEKEEWAQDEIQVRAVGEYLTADVIPRLVRDLQEGDVGFPMDGRSLVREMHRRGVNVRYIGDVAKLASETSDKRLQALTQLCHQEMVSRAFKHISNGYLRVLPPCFMQSAVAHLLNCLLGLQLNAKPQPDIDEDLKALYPEVSFDYEKETPEGLGASIRRQILLRYRYELQDDLVPHGRELQALREVSKKLGLQLEAKDYAFTKEGVVASANLTEKKSFDSLAEPQANGTHSTGSKKNKKKNKQAENSPNRQASLPVGAPLTFRADDVLNIVPLVKEASPKSILAEEALDAGRMSIQQDQKELGQELLLESLSLHEQIYGILHPEVARVYYALSTLYYSLDEKSAAVELAKKAVIVSERTLGIDDAETILAYLNLSLFEHATGNTRGALAYVRHALNLWKIVYGTRHPDSITTINNAAVMLQSLKQFHESRLWFEASLTICEEVAGKQSINTATLLFQLAQALALDQDSKQAVSRMRESYSIFKSELGPENQNTKEAENWLETLTHNAVSQAKQASIMQNRRILLRNGRTSRVHMGTRPQPPVGQSEVAQPSTPVRPRGGVDQRNVDELIKYINGEGSSKQTTPKKQQANPKRRQQKAQGGLPGALHEREGLPQRHGAGRVAFKRTGWEESESMPSFFSKTKSHPKSTTTTTTTAAATSNDSPAEPADDSSTFSDRSREAVRTPSPEKKSRSYFARERDRKERPSSRSKKSFQRDKKGPDVDTHPLNLPPDELRRLSALSVMSSPRERDSGGVSLTSDPMETTPAPETPPASASASASTDTTGAFPSSSSATSGVNADNHEDDNDHEQRPTPPPHRAPASPPPQPDIRPEEAEKFKAEGNKFYKAGKYAAAIDEYSKAIEANPTSSTYISNRAAAYMAANKYPEALKDCKRADELEPDNAKILHRLAKVYTALGRPQEALDTYDRIQPVATAKDKAPALSMKKHLEEAQDSIKNSTSGSMVNFALDQAEKALGSSVQPPRKWRLMRGEAYLKMGTVNSLGDAQNVAMSLLRQNSADPEALVLRGRALYGQGDNEKAIQHFRQAISCDPDYKEAVKWLRTVQKLDKMKEEGNTNFKTGRFQQAVDVYTNALEVDPSNKGTNSKILNNRAMCYSRLKQWQQAIQDCDRALQLDPSYAKAQKTRAKALGESGDWDEAVRAYKNIAEQHPEEPGIAKEVRNAELELKKSKRKDYYKILGIEKDCTDNEIKKAYRKLAVIHHPDKNPDDPEAENRFKEIQEAHETLIDPQKRQRYDSGVDLMEDGGMSGGFPGGMGGFGGGGVQIDPEMLFNMMNGGGMGGGGGGFRFAGGSPFGGGGMGGGQRGKLNVWQARYVAFSNYYNAGNSTSYGCSNGTGIPAPIVQAMKTQSRLLVPTKSSQPWTPTMPQTMETDQTLDGPGCVTKDPPTLCVSRTNNRSWLYRCGCGSEIPGLNRDDGLASAVRRTWRGRRNRDKILLVLQAATEFERGICDGKFWSA</sequence>
<feature type="repeat" description="TPR" evidence="6">
    <location>
        <begin position="1539"/>
        <end position="1572"/>
    </location>
</feature>
<feature type="repeat" description="TPR" evidence="6">
    <location>
        <begin position="1724"/>
        <end position="1757"/>
    </location>
</feature>
<comment type="subunit">
    <text evidence="5">May associate with the eukaryotic translation initiation factor 3 (eIF-3) complex.</text>
</comment>
<dbReference type="Pfam" id="PF05303">
    <property type="entry name" value="GSKIP_dom"/>
    <property type="match status" value="1"/>
</dbReference>
<evidence type="ECO:0000256" key="6">
    <source>
        <dbReference type="PROSITE-ProRule" id="PRU00339"/>
    </source>
</evidence>
<evidence type="ECO:0000259" key="9">
    <source>
        <dbReference type="PROSITE" id="PS51823"/>
    </source>
</evidence>
<feature type="compositionally biased region" description="Basic and acidic residues" evidence="7">
    <location>
        <begin position="1419"/>
        <end position="1430"/>
    </location>
</feature>
<organism evidence="10 11">
    <name type="scientific">Pseudocercospora musae</name>
    <dbReference type="NCBI Taxonomy" id="113226"/>
    <lineage>
        <taxon>Eukaryota</taxon>
        <taxon>Fungi</taxon>
        <taxon>Dikarya</taxon>
        <taxon>Ascomycota</taxon>
        <taxon>Pezizomycotina</taxon>
        <taxon>Dothideomycetes</taxon>
        <taxon>Dothideomycetidae</taxon>
        <taxon>Mycosphaerellales</taxon>
        <taxon>Mycosphaerellaceae</taxon>
        <taxon>Pseudocercospora</taxon>
    </lineage>
</organism>
<dbReference type="CDD" id="cd06257">
    <property type="entry name" value="DnaJ"/>
    <property type="match status" value="1"/>
</dbReference>
<dbReference type="PROSITE" id="PS50076">
    <property type="entry name" value="DNAJ_2"/>
    <property type="match status" value="1"/>
</dbReference>
<feature type="region of interest" description="Disordered" evidence="7">
    <location>
        <begin position="926"/>
        <end position="963"/>
    </location>
</feature>
<feature type="compositionally biased region" description="Polar residues" evidence="7">
    <location>
        <begin position="1"/>
        <end position="19"/>
    </location>
</feature>
<keyword evidence="2" id="KW-0677">Repeat</keyword>
<protein>
    <recommendedName>
        <fullName evidence="5">Clustered mitochondria protein homolog</fullName>
    </recommendedName>
    <alternativeName>
        <fullName evidence="5">Protein TIF31 homolog</fullName>
    </alternativeName>
</protein>
<feature type="compositionally biased region" description="Basic and acidic residues" evidence="7">
    <location>
        <begin position="1266"/>
        <end position="1277"/>
    </location>
</feature>
<dbReference type="PROSITE" id="PS51823">
    <property type="entry name" value="CLU"/>
    <property type="match status" value="1"/>
</dbReference>
<dbReference type="InterPro" id="IPR018253">
    <property type="entry name" value="DnaJ_domain_CS"/>
</dbReference>
<dbReference type="Pfam" id="PF00515">
    <property type="entry name" value="TPR_1"/>
    <property type="match status" value="1"/>
</dbReference>
<dbReference type="SUPFAM" id="SSF46565">
    <property type="entry name" value="Chaperone J-domain"/>
    <property type="match status" value="1"/>
</dbReference>
<accession>A0A139IDG4</accession>
<dbReference type="InterPro" id="IPR033646">
    <property type="entry name" value="CLU-central"/>
</dbReference>
<dbReference type="STRING" id="113226.A0A139IDG4"/>
<feature type="domain" description="Clu" evidence="9">
    <location>
        <begin position="343"/>
        <end position="592"/>
    </location>
</feature>
<dbReference type="InterPro" id="IPR007967">
    <property type="entry name" value="GSKIP_dom"/>
</dbReference>
<dbReference type="Pfam" id="PF13236">
    <property type="entry name" value="CLU"/>
    <property type="match status" value="1"/>
</dbReference>
<comment type="similarity">
    <text evidence="5">Belongs to the CLU family.</text>
</comment>
<dbReference type="SUPFAM" id="SSF48452">
    <property type="entry name" value="TPR-like"/>
    <property type="match status" value="4"/>
</dbReference>
<gene>
    <name evidence="5" type="primary">CLU1</name>
    <name evidence="5" type="synonym">TIF31</name>
    <name evidence="10" type="ORF">AC579_8911</name>
</gene>
<dbReference type="InterPro" id="IPR019734">
    <property type="entry name" value="TPR_rpt"/>
</dbReference>
<dbReference type="InterPro" id="IPR027523">
    <property type="entry name" value="CLU_prot"/>
</dbReference>
<dbReference type="PROSITE" id="PS00636">
    <property type="entry name" value="DNAJ_1"/>
    <property type="match status" value="1"/>
</dbReference>
<dbReference type="InterPro" id="IPR028275">
    <property type="entry name" value="CLU_N"/>
</dbReference>
<dbReference type="Pfam" id="PF12807">
    <property type="entry name" value="eIF3_p135"/>
    <property type="match status" value="1"/>
</dbReference>
<comment type="caution">
    <text evidence="10">The sequence shown here is derived from an EMBL/GenBank/DDBJ whole genome shotgun (WGS) entry which is preliminary data.</text>
</comment>
<dbReference type="PANTHER" id="PTHR12601:SF6">
    <property type="entry name" value="CLUSTERED MITOCHONDRIA PROTEIN HOMOLOG"/>
    <property type="match status" value="1"/>
</dbReference>
<dbReference type="Pfam" id="PF13424">
    <property type="entry name" value="TPR_12"/>
    <property type="match status" value="1"/>
</dbReference>
<dbReference type="SMART" id="SM00028">
    <property type="entry name" value="TPR"/>
    <property type="match status" value="10"/>
</dbReference>
<feature type="repeat" description="TPR" evidence="6">
    <location>
        <begin position="1034"/>
        <end position="1067"/>
    </location>
</feature>
<evidence type="ECO:0000256" key="5">
    <source>
        <dbReference type="HAMAP-Rule" id="MF_03013"/>
    </source>
</evidence>
<dbReference type="InterPro" id="IPR025697">
    <property type="entry name" value="CLU_dom"/>
</dbReference>
<dbReference type="GO" id="GO:0048312">
    <property type="term" value="P:intracellular distribution of mitochondria"/>
    <property type="evidence" value="ECO:0007669"/>
    <property type="project" value="TreeGrafter"/>
</dbReference>
<feature type="repeat" description="TPR" evidence="6">
    <location>
        <begin position="1573"/>
        <end position="1606"/>
    </location>
</feature>
<dbReference type="InterPro" id="IPR013105">
    <property type="entry name" value="TPR_2"/>
</dbReference>
<name>A0A139IDG4_9PEZI</name>
<dbReference type="GO" id="GO:0005737">
    <property type="term" value="C:cytoplasm"/>
    <property type="evidence" value="ECO:0007669"/>
    <property type="project" value="UniProtKB-SubCell"/>
</dbReference>
<reference evidence="10 11" key="1">
    <citation type="submission" date="2015-07" db="EMBL/GenBank/DDBJ databases">
        <title>Comparative genomics of the Sigatoka disease complex on banana suggests a link between parallel evolutionary changes in Pseudocercospora fijiensis and Pseudocercospora eumusae and increased virulence on the banana host.</title>
        <authorList>
            <person name="Chang T.-C."/>
            <person name="Salvucci A."/>
            <person name="Crous P.W."/>
            <person name="Stergiopoulos I."/>
        </authorList>
    </citation>
    <scope>NUCLEOTIDE SEQUENCE [LARGE SCALE GENOMIC DNA]</scope>
    <source>
        <strain evidence="10 11">CBS 116634</strain>
    </source>
</reference>
<evidence type="ECO:0000256" key="1">
    <source>
        <dbReference type="ARBA" id="ARBA00022490"/>
    </source>
</evidence>
<evidence type="ECO:0000256" key="3">
    <source>
        <dbReference type="ARBA" id="ARBA00022803"/>
    </source>
</evidence>
<evidence type="ECO:0000256" key="2">
    <source>
        <dbReference type="ARBA" id="ARBA00022737"/>
    </source>
</evidence>
<feature type="compositionally biased region" description="Basic and acidic residues" evidence="7">
    <location>
        <begin position="635"/>
        <end position="676"/>
    </location>
</feature>
<feature type="compositionally biased region" description="Low complexity" evidence="7">
    <location>
        <begin position="1469"/>
        <end position="1491"/>
    </location>
</feature>
<feature type="repeat" description="TPR" evidence="6">
    <location>
        <begin position="1770"/>
        <end position="1803"/>
    </location>
</feature>
<feature type="compositionally biased region" description="Polar residues" evidence="7">
    <location>
        <begin position="34"/>
        <end position="48"/>
    </location>
</feature>
<evidence type="ECO:0000256" key="4">
    <source>
        <dbReference type="ARBA" id="ARBA00023186"/>
    </source>
</evidence>
<keyword evidence="11" id="KW-1185">Reference proteome</keyword>
<dbReference type="SUPFAM" id="SSF103107">
    <property type="entry name" value="Hypothetical protein c14orf129, hspc210"/>
    <property type="match status" value="1"/>
</dbReference>
<comment type="function">
    <text evidence="5">mRNA-binding protein involved in proper cytoplasmic distribution of mitochondria.</text>
</comment>
<proteinExistence type="inferred from homology"/>
<dbReference type="Proteomes" id="UP000073492">
    <property type="component" value="Unassembled WGS sequence"/>
</dbReference>
<dbReference type="InterPro" id="IPR023231">
    <property type="entry name" value="GSKIP_dom_sf"/>
</dbReference>
<dbReference type="Pfam" id="PF15044">
    <property type="entry name" value="CLU_N"/>
    <property type="match status" value="1"/>
</dbReference>
<feature type="compositionally biased region" description="Polar residues" evidence="7">
    <location>
        <begin position="1492"/>
        <end position="1503"/>
    </location>
</feature>
<dbReference type="OrthoDB" id="1414216at2759"/>
<dbReference type="InterPro" id="IPR001623">
    <property type="entry name" value="DnaJ_domain"/>
</dbReference>
<dbReference type="GO" id="GO:0003729">
    <property type="term" value="F:mRNA binding"/>
    <property type="evidence" value="ECO:0007669"/>
    <property type="project" value="TreeGrafter"/>
</dbReference>